<proteinExistence type="predicted"/>
<dbReference type="InterPro" id="IPR000835">
    <property type="entry name" value="HTH_MarR-typ"/>
</dbReference>
<dbReference type="PROSITE" id="PS50995">
    <property type="entry name" value="HTH_MARR_2"/>
    <property type="match status" value="1"/>
</dbReference>
<dbReference type="GO" id="GO:0003677">
    <property type="term" value="F:DNA binding"/>
    <property type="evidence" value="ECO:0007669"/>
    <property type="project" value="UniProtKB-KW"/>
</dbReference>
<keyword evidence="2" id="KW-0238">DNA-binding</keyword>
<name>A0A7W5ZU81_9SPHN</name>
<dbReference type="SMART" id="SM00347">
    <property type="entry name" value="HTH_MARR"/>
    <property type="match status" value="1"/>
</dbReference>
<dbReference type="AlphaFoldDB" id="A0A7W5ZU81"/>
<gene>
    <name evidence="2" type="ORF">GGQ88_000599</name>
</gene>
<dbReference type="EMBL" id="JACICY010000001">
    <property type="protein sequence ID" value="MBB3859359.1"/>
    <property type="molecule type" value="Genomic_DNA"/>
</dbReference>
<dbReference type="GO" id="GO:0006950">
    <property type="term" value="P:response to stress"/>
    <property type="evidence" value="ECO:0007669"/>
    <property type="project" value="TreeGrafter"/>
</dbReference>
<dbReference type="Proteomes" id="UP000562395">
    <property type="component" value="Unassembled WGS sequence"/>
</dbReference>
<dbReference type="GO" id="GO:0003700">
    <property type="term" value="F:DNA-binding transcription factor activity"/>
    <property type="evidence" value="ECO:0007669"/>
    <property type="project" value="InterPro"/>
</dbReference>
<dbReference type="Gene3D" id="1.10.10.10">
    <property type="entry name" value="Winged helix-like DNA-binding domain superfamily/Winged helix DNA-binding domain"/>
    <property type="match status" value="1"/>
</dbReference>
<dbReference type="InterPro" id="IPR036390">
    <property type="entry name" value="WH_DNA-bd_sf"/>
</dbReference>
<dbReference type="InterPro" id="IPR036388">
    <property type="entry name" value="WH-like_DNA-bd_sf"/>
</dbReference>
<protein>
    <submittedName>
        <fullName evidence="2">DNA-binding MarR family transcriptional regulator</fullName>
    </submittedName>
</protein>
<dbReference type="RefSeq" id="WP_183611608.1">
    <property type="nucleotide sequence ID" value="NZ_JACICY010000001.1"/>
</dbReference>
<reference evidence="2 3" key="1">
    <citation type="submission" date="2020-08" db="EMBL/GenBank/DDBJ databases">
        <title>Genomic Encyclopedia of Type Strains, Phase IV (KMG-IV): sequencing the most valuable type-strain genomes for metagenomic binning, comparative biology and taxonomic classification.</title>
        <authorList>
            <person name="Goeker M."/>
        </authorList>
    </citation>
    <scope>NUCLEOTIDE SEQUENCE [LARGE SCALE GENOMIC DNA]</scope>
    <source>
        <strain evidence="2 3">DSM 14552</strain>
    </source>
</reference>
<dbReference type="Pfam" id="PF12802">
    <property type="entry name" value="MarR_2"/>
    <property type="match status" value="1"/>
</dbReference>
<dbReference type="PANTHER" id="PTHR33164">
    <property type="entry name" value="TRANSCRIPTIONAL REGULATOR, MARR FAMILY"/>
    <property type="match status" value="1"/>
</dbReference>
<sequence>MQAMPDNPSPPATLAELEAQLSYLVNRLASHSQSRLGIMLKQCGASLIVLRTLSVLHIEHGLTINEIAERTFSEQSKASRTIDSMVAAGLVERHTPDTDLRRREVVLTDAGRALLFACWPEMEAFHTLVTKGISKEDLAATRRVLLAMTANLRS</sequence>
<accession>A0A7W5ZU81</accession>
<dbReference type="InterPro" id="IPR039422">
    <property type="entry name" value="MarR/SlyA-like"/>
</dbReference>
<feature type="domain" description="HTH marR-type" evidence="1">
    <location>
        <begin position="18"/>
        <end position="150"/>
    </location>
</feature>
<comment type="caution">
    <text evidence="2">The sequence shown here is derived from an EMBL/GenBank/DDBJ whole genome shotgun (WGS) entry which is preliminary data.</text>
</comment>
<evidence type="ECO:0000313" key="2">
    <source>
        <dbReference type="EMBL" id="MBB3859359.1"/>
    </source>
</evidence>
<dbReference type="SUPFAM" id="SSF46785">
    <property type="entry name" value="Winged helix' DNA-binding domain"/>
    <property type="match status" value="1"/>
</dbReference>
<evidence type="ECO:0000313" key="3">
    <source>
        <dbReference type="Proteomes" id="UP000562395"/>
    </source>
</evidence>
<dbReference type="PANTHER" id="PTHR33164:SF57">
    <property type="entry name" value="MARR-FAMILY TRANSCRIPTIONAL REGULATOR"/>
    <property type="match status" value="1"/>
</dbReference>
<organism evidence="2 3">
    <name type="scientific">Novosphingobium hassiacum</name>
    <dbReference type="NCBI Taxonomy" id="173676"/>
    <lineage>
        <taxon>Bacteria</taxon>
        <taxon>Pseudomonadati</taxon>
        <taxon>Pseudomonadota</taxon>
        <taxon>Alphaproteobacteria</taxon>
        <taxon>Sphingomonadales</taxon>
        <taxon>Sphingomonadaceae</taxon>
        <taxon>Novosphingobium</taxon>
    </lineage>
</organism>
<keyword evidence="3" id="KW-1185">Reference proteome</keyword>
<evidence type="ECO:0000259" key="1">
    <source>
        <dbReference type="PROSITE" id="PS50995"/>
    </source>
</evidence>